<keyword evidence="2" id="KW-1133">Transmembrane helix</keyword>
<dbReference type="eggNOG" id="ENOG502R64W">
    <property type="taxonomic scope" value="Eukaryota"/>
</dbReference>
<dbReference type="PaxDb" id="4577-GRMZM2G423669_P01"/>
<dbReference type="OrthoDB" id="10662648at2759"/>
<accession>A0A1D6LFE0</accession>
<dbReference type="RefSeq" id="NP_001142718.2">
    <property type="nucleotide sequence ID" value="NM_001149246.2"/>
</dbReference>
<proteinExistence type="predicted"/>
<dbReference type="AlphaFoldDB" id="A0A1D6LFE0"/>
<reference evidence="5" key="1">
    <citation type="journal article" date="2009" name="Science">
        <title>The B73 maize genome: complexity, diversity, and dynamics.</title>
        <authorList>
            <person name="Schnable P.S."/>
            <person name="Ware D."/>
            <person name="Fulton R.S."/>
            <person name="Stein J.C."/>
            <person name="Wei F."/>
            <person name="Pasternak S."/>
            <person name="Liang C."/>
            <person name="Zhang J."/>
            <person name="Fulton L."/>
            <person name="Graves T.A."/>
            <person name="Minx P."/>
            <person name="Reily A.D."/>
            <person name="Courtney L."/>
            <person name="Kruchowski S.S."/>
            <person name="Tomlinson C."/>
            <person name="Strong C."/>
            <person name="Delehaunty K."/>
            <person name="Fronick C."/>
            <person name="Courtney B."/>
            <person name="Rock S.M."/>
            <person name="Belter E."/>
            <person name="Du F."/>
            <person name="Kim K."/>
            <person name="Abbott R.M."/>
            <person name="Cotton M."/>
            <person name="Levy A."/>
            <person name="Marchetto P."/>
            <person name="Ochoa K."/>
            <person name="Jackson S.M."/>
            <person name="Gillam B."/>
            <person name="Chen W."/>
            <person name="Yan L."/>
            <person name="Higginbotham J."/>
            <person name="Cardenas M."/>
            <person name="Waligorski J."/>
            <person name="Applebaum E."/>
            <person name="Phelps L."/>
            <person name="Falcone J."/>
            <person name="Kanchi K."/>
            <person name="Thane T."/>
            <person name="Scimone A."/>
            <person name="Thane N."/>
            <person name="Henke J."/>
            <person name="Wang T."/>
            <person name="Ruppert J."/>
            <person name="Shah N."/>
            <person name="Rotter K."/>
            <person name="Hodges J."/>
            <person name="Ingenthron E."/>
            <person name="Cordes M."/>
            <person name="Kohlberg S."/>
            <person name="Sgro J."/>
            <person name="Delgado B."/>
            <person name="Mead K."/>
            <person name="Chinwalla A."/>
            <person name="Leonard S."/>
            <person name="Crouse K."/>
            <person name="Collura K."/>
            <person name="Kudrna D."/>
            <person name="Currie J."/>
            <person name="He R."/>
            <person name="Angelova A."/>
            <person name="Rajasekar S."/>
            <person name="Mueller T."/>
            <person name="Lomeli R."/>
            <person name="Scara G."/>
            <person name="Ko A."/>
            <person name="Delaney K."/>
            <person name="Wissotski M."/>
            <person name="Lopez G."/>
            <person name="Campos D."/>
            <person name="Braidotti M."/>
            <person name="Ashley E."/>
            <person name="Golser W."/>
            <person name="Kim H."/>
            <person name="Lee S."/>
            <person name="Lin J."/>
            <person name="Dujmic Z."/>
            <person name="Kim W."/>
            <person name="Talag J."/>
            <person name="Zuccolo A."/>
            <person name="Fan C."/>
            <person name="Sebastian A."/>
            <person name="Kramer M."/>
            <person name="Spiegel L."/>
            <person name="Nascimento L."/>
            <person name="Zutavern T."/>
            <person name="Miller B."/>
            <person name="Ambroise C."/>
            <person name="Muller S."/>
            <person name="Spooner W."/>
            <person name="Narechania A."/>
            <person name="Ren L."/>
            <person name="Wei S."/>
            <person name="Kumari S."/>
            <person name="Faga B."/>
            <person name="Levy M.J."/>
            <person name="McMahan L."/>
            <person name="Van Buren P."/>
            <person name="Vaughn M.W."/>
            <person name="Ying K."/>
            <person name="Yeh C.-T."/>
            <person name="Emrich S.J."/>
            <person name="Jia Y."/>
            <person name="Kalyanaraman A."/>
            <person name="Hsia A.-P."/>
            <person name="Barbazuk W.B."/>
            <person name="Baucom R.S."/>
            <person name="Brutnell T.P."/>
            <person name="Carpita N.C."/>
            <person name="Chaparro C."/>
            <person name="Chia J.-M."/>
            <person name="Deragon J.-M."/>
            <person name="Estill J.C."/>
            <person name="Fu Y."/>
            <person name="Jeddeloh J.A."/>
            <person name="Han Y."/>
            <person name="Lee H."/>
            <person name="Li P."/>
            <person name="Lisch D.R."/>
            <person name="Liu S."/>
            <person name="Liu Z."/>
            <person name="Nagel D.H."/>
            <person name="McCann M.C."/>
            <person name="SanMiguel P."/>
            <person name="Myers A.M."/>
            <person name="Nettleton D."/>
            <person name="Nguyen J."/>
            <person name="Penning B.W."/>
            <person name="Ponnala L."/>
            <person name="Schneider K.L."/>
            <person name="Schwartz D.C."/>
            <person name="Sharma A."/>
            <person name="Soderlund C."/>
            <person name="Springer N.M."/>
            <person name="Sun Q."/>
            <person name="Wang H."/>
            <person name="Waterman M."/>
            <person name="Westerman R."/>
            <person name="Wolfgruber T.K."/>
            <person name="Yang L."/>
            <person name="Yu Y."/>
            <person name="Zhang L."/>
            <person name="Zhou S."/>
            <person name="Zhu Q."/>
            <person name="Bennetzen J.L."/>
            <person name="Dawe R.K."/>
            <person name="Jiang J."/>
            <person name="Jiang N."/>
            <person name="Presting G.G."/>
            <person name="Wessler S.R."/>
            <person name="Aluru S."/>
            <person name="Martienssen R.A."/>
            <person name="Clifton S.W."/>
            <person name="McCombie W.R."/>
            <person name="Wing R.A."/>
            <person name="Wilson R.K."/>
        </authorList>
    </citation>
    <scope>NUCLEOTIDE SEQUENCE [LARGE SCALE GENOMIC DNA]</scope>
    <source>
        <strain evidence="5">cv. B73</strain>
    </source>
</reference>
<dbReference type="KEGG" id="zma:100275047"/>
<organism evidence="4 5">
    <name type="scientific">Zea mays</name>
    <name type="common">Maize</name>
    <dbReference type="NCBI Taxonomy" id="4577"/>
    <lineage>
        <taxon>Eukaryota</taxon>
        <taxon>Viridiplantae</taxon>
        <taxon>Streptophyta</taxon>
        <taxon>Embryophyta</taxon>
        <taxon>Tracheophyta</taxon>
        <taxon>Spermatophyta</taxon>
        <taxon>Magnoliopsida</taxon>
        <taxon>Liliopsida</taxon>
        <taxon>Poales</taxon>
        <taxon>Poaceae</taxon>
        <taxon>PACMAD clade</taxon>
        <taxon>Panicoideae</taxon>
        <taxon>Andropogonodae</taxon>
        <taxon>Andropogoneae</taxon>
        <taxon>Tripsacinae</taxon>
        <taxon>Zea</taxon>
    </lineage>
</organism>
<keyword evidence="2" id="KW-0472">Membrane</keyword>
<evidence type="ECO:0000256" key="2">
    <source>
        <dbReference type="SAM" id="Phobius"/>
    </source>
</evidence>
<dbReference type="GeneID" id="100275047"/>
<dbReference type="Proteomes" id="UP000007305">
    <property type="component" value="Chromosome 6"/>
</dbReference>
<name>A0A1D6LFE0_MAIZE</name>
<reference evidence="3" key="2">
    <citation type="submission" date="2015-12" db="EMBL/GenBank/DDBJ databases">
        <title>Update maize B73 reference genome by single molecule sequencing technologies.</title>
        <authorList>
            <consortium name="Maize Genome Sequencing Project"/>
            <person name="Ware D."/>
        </authorList>
    </citation>
    <scope>NUCLEOTIDE SEQUENCE</scope>
    <source>
        <tissue evidence="3">Seedling</tissue>
    </source>
</reference>
<dbReference type="EnsemblPlants" id="Zm00001eb264650_T001">
    <property type="protein sequence ID" value="Zm00001eb264650_P001"/>
    <property type="gene ID" value="Zm00001eb264650"/>
</dbReference>
<keyword evidence="2" id="KW-0812">Transmembrane</keyword>
<dbReference type="Gramene" id="Zm00001eb264650_T001">
    <property type="protein sequence ID" value="Zm00001eb264650_P001"/>
    <property type="gene ID" value="Zm00001eb264650"/>
</dbReference>
<sequence>MFGGDDGARVLRRAGSFPRAPPPPATARHILSRSESIKKKSGAAKRARVRAGLAAALQELRLAGRKHGARSRGGGALSEAVSAGAGAGAAAGPRASDDVQGGGCCAAAPLHVSDVAEAQASRGAAATAGRRRVNAAGGWTTPLLLVAVLALACVVALGRTPAVCCCTCAAWLCRGPCAVRPRRTGATGAASPLLQRGAASDACGCELNIGHVRAGD</sequence>
<reference evidence="4" key="4">
    <citation type="submission" date="2021-05" db="UniProtKB">
        <authorList>
            <consortium name="EnsemblPlants"/>
        </authorList>
    </citation>
    <scope>IDENTIFICATION</scope>
    <source>
        <strain evidence="4">cv. B73</strain>
    </source>
</reference>
<feature type="region of interest" description="Disordered" evidence="1">
    <location>
        <begin position="13"/>
        <end position="44"/>
    </location>
</feature>
<protein>
    <submittedName>
        <fullName evidence="3 4">Uncharacterized protein</fullName>
    </submittedName>
</protein>
<evidence type="ECO:0000313" key="4">
    <source>
        <dbReference type="EnsemblPlants" id="Zm00001eb264650_P001"/>
    </source>
</evidence>
<evidence type="ECO:0000313" key="3">
    <source>
        <dbReference type="EMBL" id="AQK78659.1"/>
    </source>
</evidence>
<keyword evidence="5" id="KW-1185">Reference proteome</keyword>
<dbReference type="OMA" id="HGSAMIG"/>
<dbReference type="EMBL" id="CM000782">
    <property type="protein sequence ID" value="AQK78659.1"/>
    <property type="molecule type" value="Genomic_DNA"/>
</dbReference>
<feature type="transmembrane region" description="Helical" evidence="2">
    <location>
        <begin position="139"/>
        <end position="158"/>
    </location>
</feature>
<gene>
    <name evidence="4" type="primary">LOC100275047</name>
    <name evidence="3" type="ORF">ZEAMMB73_Zm00001d035306</name>
</gene>
<reference evidence="4" key="3">
    <citation type="submission" date="2019-07" db="EMBL/GenBank/DDBJ databases">
        <authorList>
            <person name="Seetharam A."/>
            <person name="Woodhouse M."/>
            <person name="Cannon E."/>
        </authorList>
    </citation>
    <scope>NUCLEOTIDE SEQUENCE [LARGE SCALE GENOMIC DNA]</scope>
    <source>
        <strain evidence="4">cv. B73</strain>
    </source>
</reference>
<evidence type="ECO:0000313" key="5">
    <source>
        <dbReference type="Proteomes" id="UP000007305"/>
    </source>
</evidence>
<evidence type="ECO:0000256" key="1">
    <source>
        <dbReference type="SAM" id="MobiDB-lite"/>
    </source>
</evidence>